<keyword evidence="5 7" id="KW-0472">Membrane</keyword>
<name>G0UYX5_TRYCI</name>
<dbReference type="PANTHER" id="PTHR43840:SF15">
    <property type="entry name" value="MITOCHONDRIAL METAL TRANSPORTER 1-RELATED"/>
    <property type="match status" value="1"/>
</dbReference>
<accession>G0UYX5</accession>
<reference evidence="9" key="1">
    <citation type="journal article" date="2012" name="Proc. Natl. Acad. Sci. U.S.A.">
        <title>Antigenic diversity is generated by distinct evolutionary mechanisms in African trypanosome species.</title>
        <authorList>
            <person name="Jackson A.P."/>
            <person name="Berry A."/>
            <person name="Aslett M."/>
            <person name="Allison H.C."/>
            <person name="Burton P."/>
            <person name="Vavrova-Anderson J."/>
            <person name="Brown R."/>
            <person name="Browne H."/>
            <person name="Corton N."/>
            <person name="Hauser H."/>
            <person name="Gamble J."/>
            <person name="Gilderthorp R."/>
            <person name="Marcello L."/>
            <person name="McQuillan J."/>
            <person name="Otto T.D."/>
            <person name="Quail M.A."/>
            <person name="Sanders M.J."/>
            <person name="van Tonder A."/>
            <person name="Ginger M.L."/>
            <person name="Field M.C."/>
            <person name="Barry J.D."/>
            <person name="Hertz-Fowler C."/>
            <person name="Berriman M."/>
        </authorList>
    </citation>
    <scope>NUCLEOTIDE SEQUENCE</scope>
    <source>
        <strain evidence="9">IL3000</strain>
    </source>
</reference>
<dbReference type="PANTHER" id="PTHR43840">
    <property type="entry name" value="MITOCHONDRIAL METAL TRANSPORTER 1-RELATED"/>
    <property type="match status" value="1"/>
</dbReference>
<dbReference type="InterPro" id="IPR058533">
    <property type="entry name" value="Cation_efflux_TM"/>
</dbReference>
<evidence type="ECO:0000313" key="9">
    <source>
        <dbReference type="EMBL" id="CCC94593.1"/>
    </source>
</evidence>
<feature type="transmembrane region" description="Helical" evidence="7">
    <location>
        <begin position="127"/>
        <end position="149"/>
    </location>
</feature>
<comment type="subcellular location">
    <subcellularLocation>
        <location evidence="1">Membrane</location>
        <topology evidence="1">Multi-pass membrane protein</topology>
    </subcellularLocation>
</comment>
<protein>
    <submittedName>
        <fullName evidence="9">Putative cation transporter</fullName>
    </submittedName>
</protein>
<evidence type="ECO:0000256" key="7">
    <source>
        <dbReference type="SAM" id="Phobius"/>
    </source>
</evidence>
<dbReference type="GO" id="GO:0008324">
    <property type="term" value="F:monoatomic cation transmembrane transporter activity"/>
    <property type="evidence" value="ECO:0007669"/>
    <property type="project" value="InterPro"/>
</dbReference>
<organism evidence="9">
    <name type="scientific">Trypanosoma congolense (strain IL3000)</name>
    <dbReference type="NCBI Taxonomy" id="1068625"/>
    <lineage>
        <taxon>Eukaryota</taxon>
        <taxon>Discoba</taxon>
        <taxon>Euglenozoa</taxon>
        <taxon>Kinetoplastea</taxon>
        <taxon>Metakinetoplastina</taxon>
        <taxon>Trypanosomatida</taxon>
        <taxon>Trypanosomatidae</taxon>
        <taxon>Trypanosoma</taxon>
        <taxon>Nannomonas</taxon>
    </lineage>
</organism>
<dbReference type="VEuPathDB" id="TriTrypDB:TcIL3000_10_13780"/>
<feature type="domain" description="Cation efflux protein transmembrane" evidence="8">
    <location>
        <begin position="62"/>
        <end position="153"/>
    </location>
</feature>
<dbReference type="InterPro" id="IPR050291">
    <property type="entry name" value="CDF_Transporter"/>
</dbReference>
<dbReference type="Pfam" id="PF01545">
    <property type="entry name" value="Cation_efflux"/>
    <property type="match status" value="2"/>
</dbReference>
<keyword evidence="2" id="KW-0813">Transport</keyword>
<feature type="region of interest" description="Disordered" evidence="6">
    <location>
        <begin position="20"/>
        <end position="39"/>
    </location>
</feature>
<dbReference type="GO" id="GO:0016020">
    <property type="term" value="C:membrane"/>
    <property type="evidence" value="ECO:0007669"/>
    <property type="project" value="UniProtKB-SubCell"/>
</dbReference>
<gene>
    <name evidence="9" type="ORF">TCIL3000_10_13780</name>
</gene>
<evidence type="ECO:0000256" key="6">
    <source>
        <dbReference type="SAM" id="MobiDB-lite"/>
    </source>
</evidence>
<evidence type="ECO:0000256" key="4">
    <source>
        <dbReference type="ARBA" id="ARBA00022989"/>
    </source>
</evidence>
<keyword evidence="3 7" id="KW-0812">Transmembrane</keyword>
<evidence type="ECO:0000256" key="2">
    <source>
        <dbReference type="ARBA" id="ARBA00022448"/>
    </source>
</evidence>
<dbReference type="AlphaFoldDB" id="G0UYX5"/>
<dbReference type="EMBL" id="HE575323">
    <property type="protein sequence ID" value="CCC94593.1"/>
    <property type="molecule type" value="Genomic_DNA"/>
</dbReference>
<evidence type="ECO:0000259" key="8">
    <source>
        <dbReference type="Pfam" id="PF01545"/>
    </source>
</evidence>
<evidence type="ECO:0000256" key="5">
    <source>
        <dbReference type="ARBA" id="ARBA00023136"/>
    </source>
</evidence>
<evidence type="ECO:0000256" key="1">
    <source>
        <dbReference type="ARBA" id="ARBA00004141"/>
    </source>
</evidence>
<keyword evidence="4 7" id="KW-1133">Transmembrane helix</keyword>
<sequence>MRRRVSVVISSLTSRAVRPHADVGRKHAHSHSHCHEHSHSHQIEESVQGEQLRMCQFATTIGGITNVFFSTTKIWFGMSGGSVALVADGFHALVDLLADIVSYATLTLSAKRLPRCRFPFGIGRTETVGAVIVASMLLFGAVTLLWTSAQECVQGLMGMLNIGQGDTSTNENYGSYNGKHDSHTGGHVHGSLGGHSHHTHYQVTQTDESGRLTILWTMVVLTVVSIVTKEVLFRWTKHVGERAGSRVIVANAYHHRADAWCGAMALVGVAGRCFGVPGVDGMAGLCVSVSLCKIGYSVLRDSILEFFDFQNASEVAAVRQVLQDYDKLHLVNVFLIRHGHSYALHVTLLTESGATAAVLACAAKDLTSLVRKSIRVADTFTTILPCDREDENSLRSAMKLVEDFHGLTPILLDWDLRRIFVPPTLDEECMRDVKSVAAFFGVNVDIAAGGVECG</sequence>
<dbReference type="InterPro" id="IPR027469">
    <property type="entry name" value="Cation_efflux_TMD_sf"/>
</dbReference>
<dbReference type="SUPFAM" id="SSF161111">
    <property type="entry name" value="Cation efflux protein transmembrane domain-like"/>
    <property type="match status" value="1"/>
</dbReference>
<proteinExistence type="predicted"/>
<dbReference type="Gene3D" id="1.20.1510.10">
    <property type="entry name" value="Cation efflux protein transmembrane domain"/>
    <property type="match status" value="1"/>
</dbReference>
<evidence type="ECO:0000256" key="3">
    <source>
        <dbReference type="ARBA" id="ARBA00022692"/>
    </source>
</evidence>
<feature type="domain" description="Cation efflux protein transmembrane" evidence="8">
    <location>
        <begin position="208"/>
        <end position="305"/>
    </location>
</feature>